<reference evidence="9" key="1">
    <citation type="submission" date="2018-03" db="EMBL/GenBank/DDBJ databases">
        <title>Gramella fulva sp. nov., isolated from a dry surface of tidal flat.</title>
        <authorList>
            <person name="Hwang S.H."/>
            <person name="Hwang W.M."/>
            <person name="Kang K."/>
            <person name="Ahn T.-Y."/>
        </authorList>
    </citation>
    <scope>NUCLEOTIDE SEQUENCE [LARGE SCALE GENOMIC DNA]</scope>
    <source>
        <strain evidence="9">SH35</strain>
    </source>
</reference>
<evidence type="ECO:0000259" key="7">
    <source>
        <dbReference type="PROSITE" id="PS50944"/>
    </source>
</evidence>
<evidence type="ECO:0000256" key="1">
    <source>
        <dbReference type="ARBA" id="ARBA00007871"/>
    </source>
</evidence>
<accession>A0A2R3Z3S9</accession>
<evidence type="ECO:0000313" key="8">
    <source>
        <dbReference type="EMBL" id="AVR44921.1"/>
    </source>
</evidence>
<dbReference type="InterPro" id="IPR036388">
    <property type="entry name" value="WH-like_DNA-bd_sf"/>
</dbReference>
<dbReference type="SUPFAM" id="SSF46785">
    <property type="entry name" value="Winged helix' DNA-binding domain"/>
    <property type="match status" value="1"/>
</dbReference>
<dbReference type="InterPro" id="IPR036390">
    <property type="entry name" value="WH_DNA-bd_sf"/>
</dbReference>
<evidence type="ECO:0000256" key="3">
    <source>
        <dbReference type="ARBA" id="ARBA00023015"/>
    </source>
</evidence>
<evidence type="ECO:0000256" key="2">
    <source>
        <dbReference type="ARBA" id="ARBA00022386"/>
    </source>
</evidence>
<dbReference type="Gene3D" id="2.30.30.90">
    <property type="match status" value="1"/>
</dbReference>
<dbReference type="OrthoDB" id="9791355at2"/>
<dbReference type="InterPro" id="IPR050536">
    <property type="entry name" value="DtxR_MntR_Metal-Reg"/>
</dbReference>
<dbReference type="KEGG" id="grs:C7S20_06360"/>
<sequence>MGISLSEENYLKAIFHLEGTAKNGVSTNAIAEEMQTKASSVTDMVKKLSDKDLVKYRKYQGVKLSPKGRKEAVKIVRNHRLWEYFLVEKLDFNWDQVHEVAEQLEHIKSEKLIHELDRFLGYPKRDPHGDPIPDEEGNFAKTSRILLSECREGETAIVMGVKDSSASFLRYLDKNNIALGSKITLLHKEDFDQSVLVETSEGQMSLSKKTAFNLFVKIQENEG</sequence>
<dbReference type="SUPFAM" id="SSF47979">
    <property type="entry name" value="Iron-dependent repressor protein, dimerization domain"/>
    <property type="match status" value="1"/>
</dbReference>
<keyword evidence="3" id="KW-0805">Transcription regulation</keyword>
<organism evidence="8 9">
    <name type="scientific">Christiangramia fulva</name>
    <dbReference type="NCBI Taxonomy" id="2126553"/>
    <lineage>
        <taxon>Bacteria</taxon>
        <taxon>Pseudomonadati</taxon>
        <taxon>Bacteroidota</taxon>
        <taxon>Flavobacteriia</taxon>
        <taxon>Flavobacteriales</taxon>
        <taxon>Flavobacteriaceae</taxon>
        <taxon>Christiangramia</taxon>
    </lineage>
</organism>
<dbReference type="InterPro" id="IPR001367">
    <property type="entry name" value="Fe_dep_repressor"/>
</dbReference>
<dbReference type="PROSITE" id="PS50944">
    <property type="entry name" value="HTH_DTXR"/>
    <property type="match status" value="1"/>
</dbReference>
<dbReference type="SMART" id="SM00529">
    <property type="entry name" value="HTH_DTXR"/>
    <property type="match status" value="1"/>
</dbReference>
<comment type="function">
    <text evidence="6">In the presence of manganese, represses expression of mntH and mntS. Up-regulates expression of mntP.</text>
</comment>
<dbReference type="Gene3D" id="1.10.10.10">
    <property type="entry name" value="Winged helix-like DNA-binding domain superfamily/Winged helix DNA-binding domain"/>
    <property type="match status" value="1"/>
</dbReference>
<proteinExistence type="inferred from homology"/>
<dbReference type="InterPro" id="IPR036421">
    <property type="entry name" value="Fe_dep_repressor_sf"/>
</dbReference>
<protein>
    <recommendedName>
        <fullName evidence="2">Transcriptional regulator MntR</fullName>
    </recommendedName>
</protein>
<dbReference type="GO" id="GO:0046914">
    <property type="term" value="F:transition metal ion binding"/>
    <property type="evidence" value="ECO:0007669"/>
    <property type="project" value="InterPro"/>
</dbReference>
<evidence type="ECO:0000256" key="5">
    <source>
        <dbReference type="ARBA" id="ARBA00023163"/>
    </source>
</evidence>
<dbReference type="GO" id="GO:0003700">
    <property type="term" value="F:DNA-binding transcription factor activity"/>
    <property type="evidence" value="ECO:0007669"/>
    <property type="project" value="InterPro"/>
</dbReference>
<dbReference type="InterPro" id="IPR007167">
    <property type="entry name" value="Fe-transptr_FeoA-like"/>
</dbReference>
<evidence type="ECO:0000256" key="6">
    <source>
        <dbReference type="ARBA" id="ARBA00025185"/>
    </source>
</evidence>
<dbReference type="SMART" id="SM00899">
    <property type="entry name" value="FeoA"/>
    <property type="match status" value="1"/>
</dbReference>
<evidence type="ECO:0000256" key="4">
    <source>
        <dbReference type="ARBA" id="ARBA00023125"/>
    </source>
</evidence>
<dbReference type="GO" id="GO:0046983">
    <property type="term" value="F:protein dimerization activity"/>
    <property type="evidence" value="ECO:0007669"/>
    <property type="project" value="InterPro"/>
</dbReference>
<dbReference type="InterPro" id="IPR022689">
    <property type="entry name" value="Iron_dep_repressor"/>
</dbReference>
<dbReference type="Pfam" id="PF02742">
    <property type="entry name" value="Fe_dep_repr_C"/>
    <property type="match status" value="1"/>
</dbReference>
<gene>
    <name evidence="8" type="ORF">C7S20_06360</name>
</gene>
<name>A0A2R3Z3S9_9FLAO</name>
<keyword evidence="9" id="KW-1185">Reference proteome</keyword>
<keyword evidence="4" id="KW-0238">DNA-binding</keyword>
<dbReference type="PANTHER" id="PTHR33238">
    <property type="entry name" value="IRON (METAL) DEPENDENT REPRESSOR, DTXR FAMILY"/>
    <property type="match status" value="1"/>
</dbReference>
<dbReference type="Proteomes" id="UP000241507">
    <property type="component" value="Chromosome"/>
</dbReference>
<dbReference type="Gene3D" id="1.10.60.10">
    <property type="entry name" value="Iron dependent repressor, metal binding and dimerisation domain"/>
    <property type="match status" value="1"/>
</dbReference>
<dbReference type="InterPro" id="IPR022687">
    <property type="entry name" value="HTH_DTXR"/>
</dbReference>
<keyword evidence="5" id="KW-0804">Transcription</keyword>
<evidence type="ECO:0000313" key="9">
    <source>
        <dbReference type="Proteomes" id="UP000241507"/>
    </source>
</evidence>
<dbReference type="InterPro" id="IPR038157">
    <property type="entry name" value="FeoA_core_dom"/>
</dbReference>
<dbReference type="AlphaFoldDB" id="A0A2R3Z3S9"/>
<comment type="similarity">
    <text evidence="1">Belongs to the DtxR/MntR family.</text>
</comment>
<dbReference type="Pfam" id="PF04023">
    <property type="entry name" value="FeoA"/>
    <property type="match status" value="1"/>
</dbReference>
<dbReference type="EMBL" id="CP028136">
    <property type="protein sequence ID" value="AVR44921.1"/>
    <property type="molecule type" value="Genomic_DNA"/>
</dbReference>
<dbReference type="PANTHER" id="PTHR33238:SF7">
    <property type="entry name" value="IRON-DEPENDENT TRANSCRIPTIONAL REGULATOR"/>
    <property type="match status" value="1"/>
</dbReference>
<dbReference type="GO" id="GO:0003677">
    <property type="term" value="F:DNA binding"/>
    <property type="evidence" value="ECO:0007669"/>
    <property type="project" value="UniProtKB-KW"/>
</dbReference>
<dbReference type="RefSeq" id="WP_107011699.1">
    <property type="nucleotide sequence ID" value="NZ_CP028136.1"/>
</dbReference>
<dbReference type="Pfam" id="PF01325">
    <property type="entry name" value="Fe_dep_repress"/>
    <property type="match status" value="1"/>
</dbReference>
<feature type="domain" description="HTH dtxR-type" evidence="7">
    <location>
        <begin position="1"/>
        <end position="65"/>
    </location>
</feature>